<dbReference type="SFLD" id="SFLDG01129">
    <property type="entry name" value="C1.5:_HAD__Beta-PGM__Phosphata"/>
    <property type="match status" value="1"/>
</dbReference>
<dbReference type="AlphaFoldDB" id="A0A1Y5RUU4"/>
<reference evidence="5 6" key="1">
    <citation type="submission" date="2017-03" db="EMBL/GenBank/DDBJ databases">
        <authorList>
            <person name="Afonso C.L."/>
            <person name="Miller P.J."/>
            <person name="Scott M.A."/>
            <person name="Spackman E."/>
            <person name="Goraichik I."/>
            <person name="Dimitrov K.M."/>
            <person name="Suarez D.L."/>
            <person name="Swayne D.E."/>
        </authorList>
    </citation>
    <scope>NUCLEOTIDE SEQUENCE [LARGE SCALE GENOMIC DNA]</scope>
    <source>
        <strain evidence="5 6">CECT 8397</strain>
    </source>
</reference>
<protein>
    <recommendedName>
        <fullName evidence="4">phosphoglycolate phosphatase</fullName>
        <ecNumber evidence="4">3.1.3.18</ecNumber>
    </recommendedName>
</protein>
<dbReference type="Proteomes" id="UP000193623">
    <property type="component" value="Unassembled WGS sequence"/>
</dbReference>
<dbReference type="Gene3D" id="1.10.150.240">
    <property type="entry name" value="Putative phosphatase, domain 2"/>
    <property type="match status" value="1"/>
</dbReference>
<evidence type="ECO:0000256" key="1">
    <source>
        <dbReference type="ARBA" id="ARBA00000830"/>
    </source>
</evidence>
<dbReference type="Gene3D" id="3.40.50.1000">
    <property type="entry name" value="HAD superfamily/HAD-like"/>
    <property type="match status" value="1"/>
</dbReference>
<evidence type="ECO:0000256" key="3">
    <source>
        <dbReference type="ARBA" id="ARBA00006171"/>
    </source>
</evidence>
<accession>A0A1Y5RUU4</accession>
<dbReference type="Pfam" id="PF00702">
    <property type="entry name" value="Hydrolase"/>
    <property type="match status" value="1"/>
</dbReference>
<dbReference type="EC" id="3.1.3.18" evidence="4"/>
<evidence type="ECO:0000256" key="2">
    <source>
        <dbReference type="ARBA" id="ARBA00004818"/>
    </source>
</evidence>
<dbReference type="NCBIfam" id="TIGR01509">
    <property type="entry name" value="HAD-SF-IA-v3"/>
    <property type="match status" value="1"/>
</dbReference>
<name>A0A1Y5RUU4_9RHOB</name>
<keyword evidence="5" id="KW-0378">Hydrolase</keyword>
<evidence type="ECO:0000313" key="5">
    <source>
        <dbReference type="EMBL" id="SLN23200.1"/>
    </source>
</evidence>
<dbReference type="PANTHER" id="PTHR43434">
    <property type="entry name" value="PHOSPHOGLYCOLATE PHOSPHATASE"/>
    <property type="match status" value="1"/>
</dbReference>
<keyword evidence="6" id="KW-1185">Reference proteome</keyword>
<gene>
    <name evidence="5" type="primary">ppaX</name>
    <name evidence="5" type="ORF">PSJ8397_00974</name>
</gene>
<dbReference type="SUPFAM" id="SSF56784">
    <property type="entry name" value="HAD-like"/>
    <property type="match status" value="1"/>
</dbReference>
<dbReference type="InterPro" id="IPR050155">
    <property type="entry name" value="HAD-like_hydrolase_sf"/>
</dbReference>
<dbReference type="GO" id="GO:0006281">
    <property type="term" value="P:DNA repair"/>
    <property type="evidence" value="ECO:0007669"/>
    <property type="project" value="TreeGrafter"/>
</dbReference>
<evidence type="ECO:0000313" key="6">
    <source>
        <dbReference type="Proteomes" id="UP000193623"/>
    </source>
</evidence>
<comment type="pathway">
    <text evidence="2">Organic acid metabolism; glycolate biosynthesis; glycolate from 2-phosphoglycolate: step 1/1.</text>
</comment>
<dbReference type="OrthoDB" id="9797743at2"/>
<dbReference type="InterPro" id="IPR023198">
    <property type="entry name" value="PGP-like_dom2"/>
</dbReference>
<dbReference type="InterPro" id="IPR023214">
    <property type="entry name" value="HAD_sf"/>
</dbReference>
<comment type="similarity">
    <text evidence="3">Belongs to the HAD-like hydrolase superfamily. CbbY/CbbZ/Gph/YieH family.</text>
</comment>
<proteinExistence type="inferred from homology"/>
<dbReference type="InterPro" id="IPR036412">
    <property type="entry name" value="HAD-like_sf"/>
</dbReference>
<sequence length="232" mass="23898">MSARQIRGVVFDKDGTLFDFNATWAVWMQGVLEAETRGDSARRSALAGALGFDLDTLRFAPTSLVIASTAREIAQAALPYVEETDVDVLLARLNAMAAAAPQVEAAPLGPFLERLKHAGVSLGVATNDGEAPARAHLAAAGVLDRFDFVAGSDSGFGGKPAPGQLLAFCEAVGLDPAHCVMVGDSTHDLDAGRAAGMTCVAVLTGIAGRGDLAPFADVVLPSIADLPDWLGV</sequence>
<dbReference type="SFLD" id="SFLDS00003">
    <property type="entry name" value="Haloacid_Dehalogenase"/>
    <property type="match status" value="1"/>
</dbReference>
<dbReference type="GO" id="GO:0008967">
    <property type="term" value="F:phosphoglycolate phosphatase activity"/>
    <property type="evidence" value="ECO:0007669"/>
    <property type="project" value="UniProtKB-EC"/>
</dbReference>
<dbReference type="NCBIfam" id="TIGR01549">
    <property type="entry name" value="HAD-SF-IA-v1"/>
    <property type="match status" value="1"/>
</dbReference>
<dbReference type="PANTHER" id="PTHR43434:SF1">
    <property type="entry name" value="PHOSPHOGLYCOLATE PHOSPHATASE"/>
    <property type="match status" value="1"/>
</dbReference>
<dbReference type="RefSeq" id="WP_085863369.1">
    <property type="nucleotide sequence ID" value="NZ_FWFT01000001.1"/>
</dbReference>
<dbReference type="InterPro" id="IPR006439">
    <property type="entry name" value="HAD-SF_hydro_IA"/>
</dbReference>
<comment type="catalytic activity">
    <reaction evidence="1">
        <text>2-phosphoglycolate + H2O = glycolate + phosphate</text>
        <dbReference type="Rhea" id="RHEA:14369"/>
        <dbReference type="ChEBI" id="CHEBI:15377"/>
        <dbReference type="ChEBI" id="CHEBI:29805"/>
        <dbReference type="ChEBI" id="CHEBI:43474"/>
        <dbReference type="ChEBI" id="CHEBI:58033"/>
        <dbReference type="EC" id="3.1.3.18"/>
    </reaction>
</comment>
<evidence type="ECO:0000256" key="4">
    <source>
        <dbReference type="ARBA" id="ARBA00013078"/>
    </source>
</evidence>
<dbReference type="GO" id="GO:0005829">
    <property type="term" value="C:cytosol"/>
    <property type="evidence" value="ECO:0007669"/>
    <property type="project" value="TreeGrafter"/>
</dbReference>
<organism evidence="5 6">
    <name type="scientific">Pseudooctadecabacter jejudonensis</name>
    <dbReference type="NCBI Taxonomy" id="1391910"/>
    <lineage>
        <taxon>Bacteria</taxon>
        <taxon>Pseudomonadati</taxon>
        <taxon>Pseudomonadota</taxon>
        <taxon>Alphaproteobacteria</taxon>
        <taxon>Rhodobacterales</taxon>
        <taxon>Paracoccaceae</taxon>
        <taxon>Pseudooctadecabacter</taxon>
    </lineage>
</organism>
<dbReference type="EMBL" id="FWFT01000001">
    <property type="protein sequence ID" value="SLN23200.1"/>
    <property type="molecule type" value="Genomic_DNA"/>
</dbReference>